<dbReference type="PANTHER" id="PTHR22888:SF9">
    <property type="entry name" value="CYTOCHROME C OXIDASE SUBUNIT 2"/>
    <property type="match status" value="1"/>
</dbReference>
<organism evidence="19">
    <name type="scientific">Doliolum nationalis</name>
    <name type="common">Planktonic tunicate</name>
    <dbReference type="NCBI Taxonomy" id="76841"/>
    <lineage>
        <taxon>Eukaryota</taxon>
        <taxon>Metazoa</taxon>
        <taxon>Chordata</taxon>
        <taxon>Tunicata</taxon>
        <taxon>Thaliacea</taxon>
        <taxon>Doliolida</taxon>
        <taxon>Doliolidae</taxon>
        <taxon>Doliolum</taxon>
    </lineage>
</organism>
<feature type="transmembrane region" description="Helical" evidence="16">
    <location>
        <begin position="81"/>
        <end position="103"/>
    </location>
</feature>
<evidence type="ECO:0000256" key="15">
    <source>
        <dbReference type="RuleBase" id="RU000457"/>
    </source>
</evidence>
<evidence type="ECO:0000256" key="5">
    <source>
        <dbReference type="ARBA" id="ARBA00022660"/>
    </source>
</evidence>
<evidence type="ECO:0000259" key="18">
    <source>
        <dbReference type="PROSITE" id="PS50999"/>
    </source>
</evidence>
<evidence type="ECO:0000256" key="1">
    <source>
        <dbReference type="ARBA" id="ARBA00004141"/>
    </source>
</evidence>
<name>Q5KT47_DOLNA</name>
<dbReference type="InterPro" id="IPR011759">
    <property type="entry name" value="Cyt_c_oxidase_su2_TM_dom"/>
</dbReference>
<evidence type="ECO:0000256" key="3">
    <source>
        <dbReference type="ARBA" id="ARBA00015946"/>
    </source>
</evidence>
<accession>Q5KT47</accession>
<dbReference type="PRINTS" id="PR01166">
    <property type="entry name" value="CYCOXIDASEII"/>
</dbReference>
<evidence type="ECO:0000256" key="4">
    <source>
        <dbReference type="ARBA" id="ARBA00022448"/>
    </source>
</evidence>
<comment type="cofactor">
    <cofactor evidence="15">
        <name>Cu cation</name>
        <dbReference type="ChEBI" id="CHEBI:23378"/>
    </cofactor>
    <text evidence="15">Binds a copper A center.</text>
</comment>
<evidence type="ECO:0000313" key="19">
    <source>
        <dbReference type="EMBL" id="BAD86519.1"/>
    </source>
</evidence>
<keyword evidence="8" id="KW-0460">Magnesium</keyword>
<evidence type="ECO:0000256" key="6">
    <source>
        <dbReference type="ARBA" id="ARBA00022692"/>
    </source>
</evidence>
<dbReference type="PROSITE" id="PS00078">
    <property type="entry name" value="COX2"/>
    <property type="match status" value="1"/>
</dbReference>
<dbReference type="PROSITE" id="PS50857">
    <property type="entry name" value="COX2_CUA"/>
    <property type="match status" value="1"/>
</dbReference>
<protein>
    <recommendedName>
        <fullName evidence="3 15">Cytochrome c oxidase subunit 2</fullName>
    </recommendedName>
</protein>
<comment type="subcellular location">
    <subcellularLocation>
        <location evidence="1">Membrane</location>
        <topology evidence="1">Multi-pass membrane protein</topology>
    </subcellularLocation>
    <subcellularLocation>
        <location evidence="15">Mitochondrion inner membrane</location>
        <topology evidence="15">Multi-pass membrane protein</topology>
    </subcellularLocation>
</comment>
<comment type="similarity">
    <text evidence="2 15">Belongs to the cytochrome c oxidase subunit 2 family.</text>
</comment>
<evidence type="ECO:0000256" key="11">
    <source>
        <dbReference type="ARBA" id="ARBA00022989"/>
    </source>
</evidence>
<dbReference type="AlphaFoldDB" id="Q5KT47"/>
<dbReference type="Pfam" id="PF00116">
    <property type="entry name" value="COX2"/>
    <property type="match status" value="1"/>
</dbReference>
<dbReference type="SUPFAM" id="SSF81464">
    <property type="entry name" value="Cytochrome c oxidase subunit II-like, transmembrane region"/>
    <property type="match status" value="1"/>
</dbReference>
<evidence type="ECO:0000256" key="13">
    <source>
        <dbReference type="ARBA" id="ARBA00023136"/>
    </source>
</evidence>
<dbReference type="Gene3D" id="2.60.40.420">
    <property type="entry name" value="Cupredoxins - blue copper proteins"/>
    <property type="match status" value="1"/>
</dbReference>
<keyword evidence="7 15" id="KW-0479">Metal-binding</keyword>
<dbReference type="Pfam" id="PF02790">
    <property type="entry name" value="COX2_TM"/>
    <property type="match status" value="1"/>
</dbReference>
<feature type="domain" description="Cytochrome oxidase subunit II copper A binding" evidence="17">
    <location>
        <begin position="110"/>
        <end position="239"/>
    </location>
</feature>
<dbReference type="CDD" id="cd13912">
    <property type="entry name" value="CcO_II_C"/>
    <property type="match status" value="1"/>
</dbReference>
<evidence type="ECO:0000256" key="9">
    <source>
        <dbReference type="ARBA" id="ARBA00022967"/>
    </source>
</evidence>
<dbReference type="EMBL" id="AB176541">
    <property type="protein sequence ID" value="BAD86519.1"/>
    <property type="molecule type" value="Genomic_DNA"/>
</dbReference>
<dbReference type="InterPro" id="IPR002429">
    <property type="entry name" value="CcO_II-like_C"/>
</dbReference>
<dbReference type="PROSITE" id="PS50999">
    <property type="entry name" value="COX2_TM"/>
    <property type="match status" value="1"/>
</dbReference>
<dbReference type="InterPro" id="IPR045187">
    <property type="entry name" value="CcO_II"/>
</dbReference>
<dbReference type="InterPro" id="IPR001505">
    <property type="entry name" value="Copper_CuA"/>
</dbReference>
<keyword evidence="15" id="KW-0999">Mitochondrion inner membrane</keyword>
<dbReference type="Gene3D" id="1.10.287.90">
    <property type="match status" value="1"/>
</dbReference>
<dbReference type="PANTHER" id="PTHR22888">
    <property type="entry name" value="CYTOCHROME C OXIDASE, SUBUNIT II"/>
    <property type="match status" value="1"/>
</dbReference>
<keyword evidence="15 19" id="KW-0496">Mitochondrion</keyword>
<evidence type="ECO:0000256" key="8">
    <source>
        <dbReference type="ARBA" id="ARBA00022842"/>
    </source>
</evidence>
<keyword evidence="9" id="KW-1278">Translocase</keyword>
<comment type="function">
    <text evidence="15">Component of the cytochrome c oxidase, the last enzyme in the mitochondrial electron transport chain which drives oxidative phosphorylation. The respiratory chain contains 3 multisubunit complexes succinate dehydrogenase (complex II, CII), ubiquinol-cytochrome c oxidoreductase (cytochrome b-c1 complex, complex III, CIII) and cytochrome c oxidase (complex IV, CIV), that cooperate to transfer electrons derived from NADH and succinate to molecular oxygen, creating an electrochemical gradient over the inner membrane that drives transmembrane transport and the ATP synthase. Cytochrome c oxidase is the component of the respiratory chain that catalyzes the reduction of oxygen to water. Electrons originating from reduced cytochrome c in the intermembrane space (IMS) are transferred via the dinuclear copper A center (CU(A)) of subunit 2 and heme A of subunit 1 to the active site in subunit 1, a binuclear center (BNC) formed by heme A3 and copper B (CU(B)). The BNC reduces molecular oxygen to 2 water molecules using 4 electrons from cytochrome c in the IMS and 4 protons from the mitochondrial matrix.</text>
</comment>
<dbReference type="InterPro" id="IPR008972">
    <property type="entry name" value="Cupredoxin"/>
</dbReference>
<evidence type="ECO:0000259" key="17">
    <source>
        <dbReference type="PROSITE" id="PS50857"/>
    </source>
</evidence>
<dbReference type="GO" id="GO:0042773">
    <property type="term" value="P:ATP synthesis coupled electron transport"/>
    <property type="evidence" value="ECO:0007669"/>
    <property type="project" value="TreeGrafter"/>
</dbReference>
<keyword evidence="12 15" id="KW-0186">Copper</keyword>
<evidence type="ECO:0000256" key="16">
    <source>
        <dbReference type="SAM" id="Phobius"/>
    </source>
</evidence>
<evidence type="ECO:0000256" key="10">
    <source>
        <dbReference type="ARBA" id="ARBA00022982"/>
    </source>
</evidence>
<gene>
    <name evidence="19" type="primary">cox2</name>
</gene>
<dbReference type="InterPro" id="IPR034210">
    <property type="entry name" value="CcO_II_C"/>
</dbReference>
<keyword evidence="5 15" id="KW-0679">Respiratory chain</keyword>
<keyword evidence="10 15" id="KW-0249">Electron transport</keyword>
<evidence type="ECO:0000256" key="2">
    <source>
        <dbReference type="ARBA" id="ARBA00007866"/>
    </source>
</evidence>
<keyword evidence="13 15" id="KW-0472">Membrane</keyword>
<comment type="catalytic activity">
    <reaction evidence="14">
        <text>4 Fe(II)-[cytochrome c] + O2 + 8 H(+)(in) = 4 Fe(III)-[cytochrome c] + 2 H2O + 4 H(+)(out)</text>
        <dbReference type="Rhea" id="RHEA:11436"/>
        <dbReference type="Rhea" id="RHEA-COMP:10350"/>
        <dbReference type="Rhea" id="RHEA-COMP:14399"/>
        <dbReference type="ChEBI" id="CHEBI:15377"/>
        <dbReference type="ChEBI" id="CHEBI:15378"/>
        <dbReference type="ChEBI" id="CHEBI:15379"/>
        <dbReference type="ChEBI" id="CHEBI:29033"/>
        <dbReference type="ChEBI" id="CHEBI:29034"/>
        <dbReference type="EC" id="7.1.1.9"/>
    </reaction>
    <physiologicalReaction direction="left-to-right" evidence="14">
        <dbReference type="Rhea" id="RHEA:11437"/>
    </physiologicalReaction>
</comment>
<geneLocation type="mitochondrion" evidence="19"/>
<dbReference type="GO" id="GO:0004129">
    <property type="term" value="F:cytochrome-c oxidase activity"/>
    <property type="evidence" value="ECO:0007669"/>
    <property type="project" value="UniProtKB-EC"/>
</dbReference>
<feature type="transmembrane region" description="Helical" evidence="16">
    <location>
        <begin position="35"/>
        <end position="58"/>
    </location>
</feature>
<dbReference type="SUPFAM" id="SSF49503">
    <property type="entry name" value="Cupredoxins"/>
    <property type="match status" value="1"/>
</dbReference>
<reference evidence="19" key="1">
    <citation type="journal article" date="2005" name="Mol. Phylogenet. Evol.">
        <title>Complete nucleotide sequence of the mitochondrial genome of Doliolum nationalis with implications for evolution of urochordates.</title>
        <authorList>
            <person name="Yokobori S."/>
            <person name="Oshima T."/>
            <person name="Wada H."/>
        </authorList>
    </citation>
    <scope>NUCLEOTIDE SEQUENCE</scope>
</reference>
<proteinExistence type="inferred from homology"/>
<dbReference type="GO" id="GO:0005743">
    <property type="term" value="C:mitochondrial inner membrane"/>
    <property type="evidence" value="ECO:0007669"/>
    <property type="project" value="UniProtKB-SubCell"/>
</dbReference>
<evidence type="ECO:0000256" key="7">
    <source>
        <dbReference type="ARBA" id="ARBA00022723"/>
    </source>
</evidence>
<sequence length="239" mass="26894">MSYTMTCVTLKFNLTHTSMYGQLGLMDSMTHSEMYLFHDTLLVTISVIFLSVVLYYMMVTNTGFQVLNMENMAKLDTASEMIWTIVPLFVLCSLGIPSLALLYKLEYMGTVDLTYKVIGHQWYWSYGHGESSVDSYMVAEPTVGDLRLLDVDNRLSVPYGADIRFIVTSTDVIHAFSLPNFFVKCDAVPGRLNTSYVNSDVPGLAYGQCSEICGVNHSFMPICLEFVNWEGFMESVAGW</sequence>
<keyword evidence="6 15" id="KW-0812">Transmembrane</keyword>
<dbReference type="GO" id="GO:0005507">
    <property type="term" value="F:copper ion binding"/>
    <property type="evidence" value="ECO:0007669"/>
    <property type="project" value="InterPro"/>
</dbReference>
<feature type="domain" description="Cytochrome oxidase subunit II transmembrane region profile" evidence="18">
    <location>
        <begin position="14"/>
        <end position="109"/>
    </location>
</feature>
<keyword evidence="4 15" id="KW-0813">Transport</keyword>
<keyword evidence="11 16" id="KW-1133">Transmembrane helix</keyword>
<dbReference type="InterPro" id="IPR036257">
    <property type="entry name" value="Cyt_c_oxidase_su2_TM_sf"/>
</dbReference>
<evidence type="ECO:0000256" key="14">
    <source>
        <dbReference type="ARBA" id="ARBA00049512"/>
    </source>
</evidence>
<evidence type="ECO:0000256" key="12">
    <source>
        <dbReference type="ARBA" id="ARBA00023008"/>
    </source>
</evidence>